<evidence type="ECO:0000256" key="3">
    <source>
        <dbReference type="ARBA" id="ARBA00022617"/>
    </source>
</evidence>
<keyword evidence="4" id="KW-0812">Transmembrane</keyword>
<dbReference type="PANTHER" id="PTHR24282:SF255">
    <property type="entry name" value="CYTOCHROME P450 72A11-RELATED"/>
    <property type="match status" value="1"/>
</dbReference>
<dbReference type="InterPro" id="IPR017972">
    <property type="entry name" value="Cyt_P450_CS"/>
</dbReference>
<dbReference type="GO" id="GO:0020037">
    <property type="term" value="F:heme binding"/>
    <property type="evidence" value="ECO:0007669"/>
    <property type="project" value="InterPro"/>
</dbReference>
<organism evidence="13 14">
    <name type="scientific">Escallonia rubra</name>
    <dbReference type="NCBI Taxonomy" id="112253"/>
    <lineage>
        <taxon>Eukaryota</taxon>
        <taxon>Viridiplantae</taxon>
        <taxon>Streptophyta</taxon>
        <taxon>Embryophyta</taxon>
        <taxon>Tracheophyta</taxon>
        <taxon>Spermatophyta</taxon>
        <taxon>Magnoliopsida</taxon>
        <taxon>eudicotyledons</taxon>
        <taxon>Gunneridae</taxon>
        <taxon>Pentapetalae</taxon>
        <taxon>asterids</taxon>
        <taxon>campanulids</taxon>
        <taxon>Escalloniales</taxon>
        <taxon>Escalloniaceae</taxon>
        <taxon>Escallonia</taxon>
    </lineage>
</organism>
<evidence type="ECO:0000256" key="5">
    <source>
        <dbReference type="ARBA" id="ARBA00022723"/>
    </source>
</evidence>
<keyword evidence="9 12" id="KW-0503">Monooxygenase</keyword>
<accession>A0AA88UP77</accession>
<evidence type="ECO:0000256" key="1">
    <source>
        <dbReference type="ARBA" id="ARBA00004370"/>
    </source>
</evidence>
<protein>
    <recommendedName>
        <fullName evidence="15">Cytochrome P450</fullName>
    </recommendedName>
</protein>
<proteinExistence type="inferred from homology"/>
<dbReference type="PRINTS" id="PR00463">
    <property type="entry name" value="EP450I"/>
</dbReference>
<evidence type="ECO:0000256" key="9">
    <source>
        <dbReference type="ARBA" id="ARBA00023033"/>
    </source>
</evidence>
<comment type="subcellular location">
    <subcellularLocation>
        <location evidence="1">Membrane</location>
    </subcellularLocation>
</comment>
<evidence type="ECO:0000313" key="14">
    <source>
        <dbReference type="Proteomes" id="UP001187471"/>
    </source>
</evidence>
<comment type="similarity">
    <text evidence="2 12">Belongs to the cytochrome P450 family.</text>
</comment>
<dbReference type="Proteomes" id="UP001187471">
    <property type="component" value="Unassembled WGS sequence"/>
</dbReference>
<dbReference type="GO" id="GO:0005506">
    <property type="term" value="F:iron ion binding"/>
    <property type="evidence" value="ECO:0007669"/>
    <property type="project" value="InterPro"/>
</dbReference>
<dbReference type="InterPro" id="IPR002401">
    <property type="entry name" value="Cyt_P450_E_grp-I"/>
</dbReference>
<evidence type="ECO:0000256" key="7">
    <source>
        <dbReference type="ARBA" id="ARBA00023002"/>
    </source>
</evidence>
<keyword evidence="5 11" id="KW-0479">Metal-binding</keyword>
<dbReference type="InterPro" id="IPR050665">
    <property type="entry name" value="Cytochrome_P450_Monooxygen"/>
</dbReference>
<evidence type="ECO:0000256" key="12">
    <source>
        <dbReference type="RuleBase" id="RU000461"/>
    </source>
</evidence>
<dbReference type="PROSITE" id="PS00086">
    <property type="entry name" value="CYTOCHROME_P450"/>
    <property type="match status" value="1"/>
</dbReference>
<name>A0AA88UP77_9ASTE</name>
<keyword evidence="8 11" id="KW-0408">Iron</keyword>
<dbReference type="InterPro" id="IPR001128">
    <property type="entry name" value="Cyt_P450"/>
</dbReference>
<dbReference type="GO" id="GO:0016705">
    <property type="term" value="F:oxidoreductase activity, acting on paired donors, with incorporation or reduction of molecular oxygen"/>
    <property type="evidence" value="ECO:0007669"/>
    <property type="project" value="InterPro"/>
</dbReference>
<keyword evidence="7 12" id="KW-0560">Oxidoreductase</keyword>
<sequence length="277" mass="30923">MGLVSLSEGLRFIPTKANKRMKSVLSELQILLTGIIKKREKAMEMGMAASDDLLGILMESNFPEIQEHGIGMSIEEVISECKLFYFAGSSTTSSLMVWTMVLLSQHPDWQARAREEVFQVSGNGKLDFDSINSLKTVTMILHEVLRLYPPVTFIFRSLTKPTKLGSMNLPAGVEFTLPTLLLHQDIELWGEDAREFKPERFSEGLSHATKGKLSFLPFGGGPRICIGQNLAMIEAKMAIATILRHFSFELSPAYTHAPFPFVTLYPQHGAPLILHKL</sequence>
<dbReference type="EMBL" id="JAVXUO010000878">
    <property type="protein sequence ID" value="KAK2988393.1"/>
    <property type="molecule type" value="Genomic_DNA"/>
</dbReference>
<keyword evidence="3 11" id="KW-0349">Heme</keyword>
<evidence type="ECO:0000256" key="2">
    <source>
        <dbReference type="ARBA" id="ARBA00010617"/>
    </source>
</evidence>
<dbReference type="InterPro" id="IPR036396">
    <property type="entry name" value="Cyt_P450_sf"/>
</dbReference>
<gene>
    <name evidence="13" type="ORF">RJ640_007686</name>
</gene>
<comment type="caution">
    <text evidence="13">The sequence shown here is derived from an EMBL/GenBank/DDBJ whole genome shotgun (WGS) entry which is preliminary data.</text>
</comment>
<dbReference type="GO" id="GO:0016020">
    <property type="term" value="C:membrane"/>
    <property type="evidence" value="ECO:0007669"/>
    <property type="project" value="UniProtKB-SubCell"/>
</dbReference>
<dbReference type="PANTHER" id="PTHR24282">
    <property type="entry name" value="CYTOCHROME P450 FAMILY MEMBER"/>
    <property type="match status" value="1"/>
</dbReference>
<evidence type="ECO:0000256" key="6">
    <source>
        <dbReference type="ARBA" id="ARBA00022989"/>
    </source>
</evidence>
<dbReference type="PRINTS" id="PR00385">
    <property type="entry name" value="P450"/>
</dbReference>
<evidence type="ECO:0000256" key="11">
    <source>
        <dbReference type="PIRSR" id="PIRSR602401-1"/>
    </source>
</evidence>
<evidence type="ECO:0000256" key="4">
    <source>
        <dbReference type="ARBA" id="ARBA00022692"/>
    </source>
</evidence>
<dbReference type="Pfam" id="PF00067">
    <property type="entry name" value="p450"/>
    <property type="match status" value="1"/>
</dbReference>
<dbReference type="GO" id="GO:0004497">
    <property type="term" value="F:monooxygenase activity"/>
    <property type="evidence" value="ECO:0007669"/>
    <property type="project" value="UniProtKB-KW"/>
</dbReference>
<keyword evidence="6" id="KW-1133">Transmembrane helix</keyword>
<evidence type="ECO:0008006" key="15">
    <source>
        <dbReference type="Google" id="ProtNLM"/>
    </source>
</evidence>
<dbReference type="AlphaFoldDB" id="A0AA88UP77"/>
<keyword evidence="10" id="KW-0472">Membrane</keyword>
<evidence type="ECO:0000313" key="13">
    <source>
        <dbReference type="EMBL" id="KAK2988393.1"/>
    </source>
</evidence>
<keyword evidence="14" id="KW-1185">Reference proteome</keyword>
<feature type="binding site" description="axial binding residue" evidence="11">
    <location>
        <position position="225"/>
    </location>
    <ligand>
        <name>heme</name>
        <dbReference type="ChEBI" id="CHEBI:30413"/>
    </ligand>
    <ligandPart>
        <name>Fe</name>
        <dbReference type="ChEBI" id="CHEBI:18248"/>
    </ligandPart>
</feature>
<comment type="cofactor">
    <cofactor evidence="11">
        <name>heme</name>
        <dbReference type="ChEBI" id="CHEBI:30413"/>
    </cofactor>
</comment>
<evidence type="ECO:0000256" key="8">
    <source>
        <dbReference type="ARBA" id="ARBA00023004"/>
    </source>
</evidence>
<dbReference type="Gene3D" id="1.10.630.10">
    <property type="entry name" value="Cytochrome P450"/>
    <property type="match status" value="1"/>
</dbReference>
<dbReference type="SUPFAM" id="SSF48264">
    <property type="entry name" value="Cytochrome P450"/>
    <property type="match status" value="1"/>
</dbReference>
<reference evidence="13" key="1">
    <citation type="submission" date="2022-12" db="EMBL/GenBank/DDBJ databases">
        <title>Draft genome assemblies for two species of Escallonia (Escalloniales).</title>
        <authorList>
            <person name="Chanderbali A."/>
            <person name="Dervinis C."/>
            <person name="Anghel I."/>
            <person name="Soltis D."/>
            <person name="Soltis P."/>
            <person name="Zapata F."/>
        </authorList>
    </citation>
    <scope>NUCLEOTIDE SEQUENCE</scope>
    <source>
        <strain evidence="13">UCBG92.1500</strain>
        <tissue evidence="13">Leaf</tissue>
    </source>
</reference>
<evidence type="ECO:0000256" key="10">
    <source>
        <dbReference type="ARBA" id="ARBA00023136"/>
    </source>
</evidence>